<proteinExistence type="predicted"/>
<gene>
    <name evidence="1" type="ORF">BQ4739_LOCUS18631</name>
</gene>
<keyword evidence="2" id="KW-1185">Reference proteome</keyword>
<evidence type="ECO:0008006" key="3">
    <source>
        <dbReference type="Google" id="ProtNLM"/>
    </source>
</evidence>
<protein>
    <recommendedName>
        <fullName evidence="3">Methyltransferase domain-containing protein</fullName>
    </recommendedName>
</protein>
<feature type="non-terminal residue" evidence="1">
    <location>
        <position position="135"/>
    </location>
</feature>
<dbReference type="SUPFAM" id="SSF53335">
    <property type="entry name" value="S-adenosyl-L-methionine-dependent methyltransferases"/>
    <property type="match status" value="1"/>
</dbReference>
<reference evidence="1 2" key="1">
    <citation type="submission" date="2016-10" db="EMBL/GenBank/DDBJ databases">
        <authorList>
            <person name="Cai Z."/>
        </authorList>
    </citation>
    <scope>NUCLEOTIDE SEQUENCE [LARGE SCALE GENOMIC DNA]</scope>
</reference>
<organism evidence="1 2">
    <name type="scientific">Tetradesmus obliquus</name>
    <name type="common">Green alga</name>
    <name type="synonym">Acutodesmus obliquus</name>
    <dbReference type="NCBI Taxonomy" id="3088"/>
    <lineage>
        <taxon>Eukaryota</taxon>
        <taxon>Viridiplantae</taxon>
        <taxon>Chlorophyta</taxon>
        <taxon>core chlorophytes</taxon>
        <taxon>Chlorophyceae</taxon>
        <taxon>CS clade</taxon>
        <taxon>Sphaeropleales</taxon>
        <taxon>Scenedesmaceae</taxon>
        <taxon>Tetradesmus</taxon>
    </lineage>
</organism>
<dbReference type="EMBL" id="FNXT01001316">
    <property type="protein sequence ID" value="SZX78339.1"/>
    <property type="molecule type" value="Genomic_DNA"/>
</dbReference>
<evidence type="ECO:0000313" key="2">
    <source>
        <dbReference type="Proteomes" id="UP000256970"/>
    </source>
</evidence>
<accession>A0A383WME0</accession>
<name>A0A383WME0_TETOB</name>
<sequence>MWGLSLCKEAGFRQVYIKQLFERRFNELVALIKGHARHHSLVPEFLQQRGSSRGFPASITIKLLSIGCGPGVDAVALIACLRSLSRARISFDVTLVDAAAGWKDKAVAAVKAAGAGGSVDFLTGSFADECVNDVA</sequence>
<dbReference type="Gene3D" id="3.40.50.150">
    <property type="entry name" value="Vaccinia Virus protein VP39"/>
    <property type="match status" value="1"/>
</dbReference>
<dbReference type="AlphaFoldDB" id="A0A383WME0"/>
<dbReference type="Proteomes" id="UP000256970">
    <property type="component" value="Unassembled WGS sequence"/>
</dbReference>
<evidence type="ECO:0000313" key="1">
    <source>
        <dbReference type="EMBL" id="SZX78339.1"/>
    </source>
</evidence>
<dbReference type="InterPro" id="IPR029063">
    <property type="entry name" value="SAM-dependent_MTases_sf"/>
</dbReference>